<keyword evidence="8" id="KW-0966">Cell projection</keyword>
<dbReference type="PANTHER" id="PTHR21442:SF0">
    <property type="entry name" value="CILIA- AND FLAGELLA-ASSOCIATED PROTEIN 206"/>
    <property type="match status" value="1"/>
</dbReference>
<evidence type="ECO:0000256" key="2">
    <source>
        <dbReference type="ARBA" id="ARBA00010500"/>
    </source>
</evidence>
<dbReference type="GO" id="GO:0036064">
    <property type="term" value="C:ciliary basal body"/>
    <property type="evidence" value="ECO:0007669"/>
    <property type="project" value="TreeGrafter"/>
</dbReference>
<dbReference type="EnsemblMetazoa" id="XM_020005107.1">
    <property type="protein sequence ID" value="XP_019860666.1"/>
    <property type="gene ID" value="LOC109588991"/>
</dbReference>
<dbReference type="KEGG" id="aqu:109588991"/>
<comment type="subcellular location">
    <subcellularLocation>
        <location evidence="1">Cytoplasm</location>
        <location evidence="1">Cytoskeleton</location>
        <location evidence="1">Cilium axoneme</location>
    </subcellularLocation>
</comment>
<protein>
    <recommendedName>
        <fullName evidence="3">Cilia- and flagella-associated protein 206</fullName>
    </recommendedName>
</protein>
<dbReference type="InParanoid" id="A0A1X7TA50"/>
<dbReference type="OMA" id="DICKSAN"/>
<evidence type="ECO:0000256" key="3">
    <source>
        <dbReference type="ARBA" id="ARBA00021602"/>
    </source>
</evidence>
<evidence type="ECO:0000256" key="8">
    <source>
        <dbReference type="ARBA" id="ARBA00023273"/>
    </source>
</evidence>
<dbReference type="GO" id="GO:0003356">
    <property type="term" value="P:regulation of cilium beat frequency"/>
    <property type="evidence" value="ECO:0007669"/>
    <property type="project" value="TreeGrafter"/>
</dbReference>
<dbReference type="InterPro" id="IPR021897">
    <property type="entry name" value="FAP206"/>
</dbReference>
<keyword evidence="5" id="KW-0970">Cilium biogenesis/degradation</keyword>
<proteinExistence type="inferred from homology"/>
<comment type="function">
    <text evidence="9">Essential for sperm motility and is involved in the regulation of the beating frequency of motile cilia on the epithelial cells of the respiratory tract. Required for the establishment of radial spokes in sperm flagella.</text>
</comment>
<dbReference type="GO" id="GO:0005930">
    <property type="term" value="C:axoneme"/>
    <property type="evidence" value="ECO:0007669"/>
    <property type="project" value="UniProtKB-SubCell"/>
</dbReference>
<gene>
    <name evidence="10" type="primary">109588991</name>
</gene>
<evidence type="ECO:0000256" key="1">
    <source>
        <dbReference type="ARBA" id="ARBA00004430"/>
    </source>
</evidence>
<name>A0A1X7TA50_AMPQE</name>
<evidence type="ECO:0000256" key="7">
    <source>
        <dbReference type="ARBA" id="ARBA00023212"/>
    </source>
</evidence>
<reference evidence="11" key="1">
    <citation type="journal article" date="2010" name="Nature">
        <title>The Amphimedon queenslandica genome and the evolution of animal complexity.</title>
        <authorList>
            <person name="Srivastava M."/>
            <person name="Simakov O."/>
            <person name="Chapman J."/>
            <person name="Fahey B."/>
            <person name="Gauthier M.E."/>
            <person name="Mitros T."/>
            <person name="Richards G.S."/>
            <person name="Conaco C."/>
            <person name="Dacre M."/>
            <person name="Hellsten U."/>
            <person name="Larroux C."/>
            <person name="Putnam N.H."/>
            <person name="Stanke M."/>
            <person name="Adamska M."/>
            <person name="Darling A."/>
            <person name="Degnan S.M."/>
            <person name="Oakley T.H."/>
            <person name="Plachetzki D.C."/>
            <person name="Zhai Y."/>
            <person name="Adamski M."/>
            <person name="Calcino A."/>
            <person name="Cummins S.F."/>
            <person name="Goodstein D.M."/>
            <person name="Harris C."/>
            <person name="Jackson D.J."/>
            <person name="Leys S.P."/>
            <person name="Shu S."/>
            <person name="Woodcroft B.J."/>
            <person name="Vervoort M."/>
            <person name="Kosik K.S."/>
            <person name="Manning G."/>
            <person name="Degnan B.M."/>
            <person name="Rokhsar D.S."/>
        </authorList>
    </citation>
    <scope>NUCLEOTIDE SEQUENCE [LARGE SCALE GENOMIC DNA]</scope>
</reference>
<dbReference type="OrthoDB" id="10251073at2759"/>
<comment type="similarity">
    <text evidence="2">Belongs to the CFAP206 family.</text>
</comment>
<dbReference type="PANTHER" id="PTHR21442">
    <property type="entry name" value="CILIA- AND FLAGELLA-ASSOCIATED PROTEIN 206"/>
    <property type="match status" value="1"/>
</dbReference>
<evidence type="ECO:0000256" key="6">
    <source>
        <dbReference type="ARBA" id="ARBA00023069"/>
    </source>
</evidence>
<keyword evidence="7" id="KW-0206">Cytoskeleton</keyword>
<dbReference type="GO" id="GO:0030030">
    <property type="term" value="P:cell projection organization"/>
    <property type="evidence" value="ECO:0007669"/>
    <property type="project" value="UniProtKB-KW"/>
</dbReference>
<evidence type="ECO:0000256" key="9">
    <source>
        <dbReference type="ARBA" id="ARBA00045321"/>
    </source>
</evidence>
<dbReference type="eggNOG" id="ENOG502QTGJ">
    <property type="taxonomic scope" value="Eukaryota"/>
</dbReference>
<keyword evidence="6" id="KW-0969">Cilium</keyword>
<keyword evidence="11" id="KW-1185">Reference proteome</keyword>
<organism evidence="10">
    <name type="scientific">Amphimedon queenslandica</name>
    <name type="common">Sponge</name>
    <dbReference type="NCBI Taxonomy" id="400682"/>
    <lineage>
        <taxon>Eukaryota</taxon>
        <taxon>Metazoa</taxon>
        <taxon>Porifera</taxon>
        <taxon>Demospongiae</taxon>
        <taxon>Heteroscleromorpha</taxon>
        <taxon>Haplosclerida</taxon>
        <taxon>Niphatidae</taxon>
        <taxon>Amphimedon</taxon>
    </lineage>
</organism>
<evidence type="ECO:0000256" key="4">
    <source>
        <dbReference type="ARBA" id="ARBA00022490"/>
    </source>
</evidence>
<dbReference type="AlphaFoldDB" id="A0A1X7TA50"/>
<dbReference type="EnsemblMetazoa" id="Aqu2.1.11430_001">
    <property type="protein sequence ID" value="Aqu2.1.11430_001"/>
    <property type="gene ID" value="Aqu2.1.11430"/>
</dbReference>
<keyword evidence="4" id="KW-0963">Cytoplasm</keyword>
<reference evidence="10" key="2">
    <citation type="submission" date="2017-05" db="UniProtKB">
        <authorList>
            <consortium name="EnsemblMetazoa"/>
        </authorList>
    </citation>
    <scope>IDENTIFICATION</scope>
</reference>
<dbReference type="Proteomes" id="UP000007879">
    <property type="component" value="Unassembled WGS sequence"/>
</dbReference>
<accession>A0A1X7TA50</accession>
<evidence type="ECO:0000256" key="5">
    <source>
        <dbReference type="ARBA" id="ARBA00022794"/>
    </source>
</evidence>
<evidence type="ECO:0000313" key="11">
    <source>
        <dbReference type="Proteomes" id="UP000007879"/>
    </source>
</evidence>
<evidence type="ECO:0000313" key="10">
    <source>
        <dbReference type="EnsemblMetazoa" id="Aqu2.1.11430_001"/>
    </source>
</evidence>
<sequence length="159" mass="17763">MSNPQAESVIRNIIQEICARCSGKGQTISETLAAFIVKAAVLDPENDFNVDRTLTKDDVGKLIESCIKRLMDSGSPSLDTIKMQVHFDMNYSTRDEFLKEHHRVLNSRLQPVVRDITDARARGRDELEALYRKIVSYVLLRSGLGSPSDIGVVREATGK</sequence>